<evidence type="ECO:0000313" key="9">
    <source>
        <dbReference type="EMBL" id="KAF9330261.1"/>
    </source>
</evidence>
<evidence type="ECO:0000256" key="4">
    <source>
        <dbReference type="ARBA" id="ARBA00022989"/>
    </source>
</evidence>
<comment type="subcellular location">
    <subcellularLocation>
        <location evidence="1">Membrane</location>
        <topology evidence="1">Multi-pass membrane protein</topology>
    </subcellularLocation>
</comment>
<evidence type="ECO:0000256" key="2">
    <source>
        <dbReference type="ARBA" id="ARBA00008816"/>
    </source>
</evidence>
<evidence type="ECO:0000256" key="7">
    <source>
        <dbReference type="SAM" id="Phobius"/>
    </source>
</evidence>
<dbReference type="Gene3D" id="1.20.144.10">
    <property type="entry name" value="Phosphatidic acid phosphatase type 2/haloperoxidase"/>
    <property type="match status" value="2"/>
</dbReference>
<dbReference type="GO" id="GO:0008195">
    <property type="term" value="F:phosphatidate phosphatase activity"/>
    <property type="evidence" value="ECO:0007669"/>
    <property type="project" value="TreeGrafter"/>
</dbReference>
<dbReference type="Pfam" id="PF01569">
    <property type="entry name" value="PAP2"/>
    <property type="match status" value="1"/>
</dbReference>
<keyword evidence="3 7" id="KW-0812">Transmembrane</keyword>
<organism evidence="9 10">
    <name type="scientific">Podila minutissima</name>
    <dbReference type="NCBI Taxonomy" id="64525"/>
    <lineage>
        <taxon>Eukaryota</taxon>
        <taxon>Fungi</taxon>
        <taxon>Fungi incertae sedis</taxon>
        <taxon>Mucoromycota</taxon>
        <taxon>Mortierellomycotina</taxon>
        <taxon>Mortierellomycetes</taxon>
        <taxon>Mortierellales</taxon>
        <taxon>Mortierellaceae</taxon>
        <taxon>Podila</taxon>
    </lineage>
</organism>
<accession>A0A9P5SMK0</accession>
<protein>
    <recommendedName>
        <fullName evidence="8">Phosphatidic acid phosphatase type 2/haloperoxidase domain-containing protein</fullName>
    </recommendedName>
</protein>
<feature type="transmembrane region" description="Helical" evidence="7">
    <location>
        <begin position="194"/>
        <end position="212"/>
    </location>
</feature>
<evidence type="ECO:0000256" key="5">
    <source>
        <dbReference type="ARBA" id="ARBA00023136"/>
    </source>
</evidence>
<evidence type="ECO:0000259" key="8">
    <source>
        <dbReference type="SMART" id="SM00014"/>
    </source>
</evidence>
<feature type="region of interest" description="Disordered" evidence="6">
    <location>
        <begin position="271"/>
        <end position="290"/>
    </location>
</feature>
<sequence>MKTVGDRLRDPTWRRYGSYAFDWILCIVLIAVFLYLDSVNPFHREFSVQNPAIMYSYRPTDSVPAWALIVISVAVPVVLILLIGLGIRRSPYDVHNGVLGLLVSVLLTTMITQVIKVTVGKHRPDFLARCIPMLNGVQLTHDEPLSLWTVDVCTQTDKSVLQEGMRSFPSGHASSALLIAISRIRDYRHSGVDVTWGSITGIIFAVFAYFQYYPSLAKATSHVPHPPRDFSQLVKDTEGHVHEAGHIEQFTGIERNEEFVDESRVSPLPVTANGVGIGDGKGREDPLQRV</sequence>
<dbReference type="GO" id="GO:0016020">
    <property type="term" value="C:membrane"/>
    <property type="evidence" value="ECO:0007669"/>
    <property type="project" value="UniProtKB-SubCell"/>
</dbReference>
<keyword evidence="10" id="KW-1185">Reference proteome</keyword>
<feature type="transmembrane region" description="Helical" evidence="7">
    <location>
        <begin position="97"/>
        <end position="115"/>
    </location>
</feature>
<dbReference type="PANTHER" id="PTHR10165">
    <property type="entry name" value="LIPID PHOSPHATE PHOSPHATASE"/>
    <property type="match status" value="1"/>
</dbReference>
<evidence type="ECO:0000256" key="3">
    <source>
        <dbReference type="ARBA" id="ARBA00022692"/>
    </source>
</evidence>
<keyword evidence="5 7" id="KW-0472">Membrane</keyword>
<feature type="compositionally biased region" description="Basic and acidic residues" evidence="6">
    <location>
        <begin position="280"/>
        <end position="290"/>
    </location>
</feature>
<evidence type="ECO:0000313" key="10">
    <source>
        <dbReference type="Proteomes" id="UP000696485"/>
    </source>
</evidence>
<feature type="domain" description="Phosphatidic acid phosphatase type 2/haloperoxidase" evidence="8">
    <location>
        <begin position="96"/>
        <end position="209"/>
    </location>
</feature>
<comment type="caution">
    <text evidence="9">The sequence shown here is derived from an EMBL/GenBank/DDBJ whole genome shotgun (WGS) entry which is preliminary data.</text>
</comment>
<gene>
    <name evidence="9" type="ORF">BG006_006785</name>
</gene>
<feature type="transmembrane region" description="Helical" evidence="7">
    <location>
        <begin position="16"/>
        <end position="36"/>
    </location>
</feature>
<evidence type="ECO:0000256" key="6">
    <source>
        <dbReference type="SAM" id="MobiDB-lite"/>
    </source>
</evidence>
<dbReference type="SUPFAM" id="SSF48317">
    <property type="entry name" value="Acid phosphatase/Vanadium-dependent haloperoxidase"/>
    <property type="match status" value="1"/>
</dbReference>
<dbReference type="GO" id="GO:0046839">
    <property type="term" value="P:phospholipid dephosphorylation"/>
    <property type="evidence" value="ECO:0007669"/>
    <property type="project" value="TreeGrafter"/>
</dbReference>
<reference evidence="9" key="1">
    <citation type="journal article" date="2020" name="Fungal Divers.">
        <title>Resolving the Mortierellaceae phylogeny through synthesis of multi-gene phylogenetics and phylogenomics.</title>
        <authorList>
            <person name="Vandepol N."/>
            <person name="Liber J."/>
            <person name="Desiro A."/>
            <person name="Na H."/>
            <person name="Kennedy M."/>
            <person name="Barry K."/>
            <person name="Grigoriev I.V."/>
            <person name="Miller A.N."/>
            <person name="O'Donnell K."/>
            <person name="Stajich J.E."/>
            <person name="Bonito G."/>
        </authorList>
    </citation>
    <scope>NUCLEOTIDE SEQUENCE</scope>
    <source>
        <strain evidence="9">NVP1</strain>
    </source>
</reference>
<dbReference type="SMART" id="SM00014">
    <property type="entry name" value="acidPPc"/>
    <property type="match status" value="1"/>
</dbReference>
<keyword evidence="4 7" id="KW-1133">Transmembrane helix</keyword>
<comment type="similarity">
    <text evidence="2">Belongs to the PA-phosphatase related phosphoesterase family.</text>
</comment>
<dbReference type="EMBL" id="JAAAUY010000410">
    <property type="protein sequence ID" value="KAF9330261.1"/>
    <property type="molecule type" value="Genomic_DNA"/>
</dbReference>
<dbReference type="InterPro" id="IPR000326">
    <property type="entry name" value="PAP2/HPO"/>
</dbReference>
<name>A0A9P5SMK0_9FUNG</name>
<dbReference type="Proteomes" id="UP000696485">
    <property type="component" value="Unassembled WGS sequence"/>
</dbReference>
<dbReference type="GO" id="GO:0006644">
    <property type="term" value="P:phospholipid metabolic process"/>
    <property type="evidence" value="ECO:0007669"/>
    <property type="project" value="InterPro"/>
</dbReference>
<dbReference type="InterPro" id="IPR043216">
    <property type="entry name" value="PAP-like"/>
</dbReference>
<dbReference type="AlphaFoldDB" id="A0A9P5SMK0"/>
<evidence type="ECO:0000256" key="1">
    <source>
        <dbReference type="ARBA" id="ARBA00004141"/>
    </source>
</evidence>
<dbReference type="CDD" id="cd03390">
    <property type="entry name" value="PAP2_containing_1_like"/>
    <property type="match status" value="1"/>
</dbReference>
<proteinExistence type="inferred from homology"/>
<dbReference type="InterPro" id="IPR036938">
    <property type="entry name" value="PAP2/HPO_sf"/>
</dbReference>
<feature type="transmembrane region" description="Helical" evidence="7">
    <location>
        <begin position="65"/>
        <end position="85"/>
    </location>
</feature>
<dbReference type="PANTHER" id="PTHR10165:SF35">
    <property type="entry name" value="RE23632P"/>
    <property type="match status" value="1"/>
</dbReference>